<name>F8QJT5_SERL3</name>
<protein>
    <submittedName>
        <fullName evidence="1">Uncharacterized protein</fullName>
    </submittedName>
</protein>
<proteinExistence type="predicted"/>
<dbReference type="AlphaFoldDB" id="F8QJT5"/>
<evidence type="ECO:0000313" key="2">
    <source>
        <dbReference type="Proteomes" id="UP000008063"/>
    </source>
</evidence>
<reference evidence="2" key="1">
    <citation type="journal article" date="2011" name="Science">
        <title>The plant cell wall-decomposing machinery underlies the functional diversity of forest fungi.</title>
        <authorList>
            <person name="Eastwood D.C."/>
            <person name="Floudas D."/>
            <person name="Binder M."/>
            <person name="Majcherczyk A."/>
            <person name="Schneider P."/>
            <person name="Aerts A."/>
            <person name="Asiegbu F.O."/>
            <person name="Baker S.E."/>
            <person name="Barry K."/>
            <person name="Bendiksby M."/>
            <person name="Blumentritt M."/>
            <person name="Coutinho P.M."/>
            <person name="Cullen D."/>
            <person name="de Vries R.P."/>
            <person name="Gathman A."/>
            <person name="Goodell B."/>
            <person name="Henrissat B."/>
            <person name="Ihrmark K."/>
            <person name="Kauserud H."/>
            <person name="Kohler A."/>
            <person name="LaButti K."/>
            <person name="Lapidus A."/>
            <person name="Lavin J.L."/>
            <person name="Lee Y.-H."/>
            <person name="Lindquist E."/>
            <person name="Lilly W."/>
            <person name="Lucas S."/>
            <person name="Morin E."/>
            <person name="Murat C."/>
            <person name="Oguiza J.A."/>
            <person name="Park J."/>
            <person name="Pisabarro A.G."/>
            <person name="Riley R."/>
            <person name="Rosling A."/>
            <person name="Salamov A."/>
            <person name="Schmidt O."/>
            <person name="Schmutz J."/>
            <person name="Skrede I."/>
            <person name="Stenlid J."/>
            <person name="Wiebenga A."/>
            <person name="Xie X."/>
            <person name="Kuees U."/>
            <person name="Hibbett D.S."/>
            <person name="Hoffmeister D."/>
            <person name="Hoegberg N."/>
            <person name="Martin F."/>
            <person name="Grigoriev I.V."/>
            <person name="Watkinson S.C."/>
        </authorList>
    </citation>
    <scope>NUCLEOTIDE SEQUENCE [LARGE SCALE GENOMIC DNA]</scope>
    <source>
        <strain evidence="2">strain S7.3</strain>
    </source>
</reference>
<dbReference type="HOGENOM" id="CLU_3070127_0_0_1"/>
<dbReference type="InParanoid" id="F8QJT5"/>
<organism evidence="2">
    <name type="scientific">Serpula lacrymans var. lacrymans (strain S7.3)</name>
    <name type="common">Dry rot fungus</name>
    <dbReference type="NCBI Taxonomy" id="936435"/>
    <lineage>
        <taxon>Eukaryota</taxon>
        <taxon>Fungi</taxon>
        <taxon>Dikarya</taxon>
        <taxon>Basidiomycota</taxon>
        <taxon>Agaricomycotina</taxon>
        <taxon>Agaricomycetes</taxon>
        <taxon>Agaricomycetidae</taxon>
        <taxon>Boletales</taxon>
        <taxon>Coniophorineae</taxon>
        <taxon>Serpulaceae</taxon>
        <taxon>Serpula</taxon>
    </lineage>
</organism>
<sequence>MLNENSGYDCSKSKDINHKPLDVEVTDKQLAGLGISLKTSYYQMSSSHNKADH</sequence>
<dbReference type="Proteomes" id="UP000008063">
    <property type="component" value="Unassembled WGS sequence"/>
</dbReference>
<evidence type="ECO:0000313" key="1">
    <source>
        <dbReference type="EMBL" id="EGN91435.1"/>
    </source>
</evidence>
<dbReference type="EMBL" id="GL945722">
    <property type="protein sequence ID" value="EGN91435.1"/>
    <property type="molecule type" value="Genomic_DNA"/>
</dbReference>
<accession>F8QJT5</accession>
<gene>
    <name evidence="1" type="ORF">SERLA73DRAFT_80480</name>
</gene>
<keyword evidence="2" id="KW-1185">Reference proteome</keyword>